<keyword evidence="1" id="KW-1133">Transmembrane helix</keyword>
<feature type="transmembrane region" description="Helical" evidence="1">
    <location>
        <begin position="93"/>
        <end position="115"/>
    </location>
</feature>
<evidence type="ECO:0000313" key="2">
    <source>
        <dbReference type="EMBL" id="RBO96958.1"/>
    </source>
</evidence>
<keyword evidence="3" id="KW-1185">Reference proteome</keyword>
<sequence length="191" mass="19858">MTVAPNRKRCGGENPRLGPSPVIGRLPHAVGRGENVAVASRAAQRAPPAATAIMAGLFILFFGLIALGILGLGVVRTRNDVLRGTIEPGDPGAVLALLFVASIAALWLGSGTLLLMGRKAGCILTIVCAVLSWGILVLICVGIGSTGAFGPLAVFVPLTFLYTGVLVCAVVPATKRWVHHRVALRQARRAR</sequence>
<name>A0A366E6C0_9NOCA</name>
<proteinExistence type="predicted"/>
<dbReference type="STRING" id="1210090.GCA_001613185_03700"/>
<evidence type="ECO:0000256" key="1">
    <source>
        <dbReference type="SAM" id="Phobius"/>
    </source>
</evidence>
<accession>A0A366E6C0</accession>
<evidence type="ECO:0000313" key="3">
    <source>
        <dbReference type="Proteomes" id="UP000252586"/>
    </source>
</evidence>
<dbReference type="Proteomes" id="UP000252586">
    <property type="component" value="Unassembled WGS sequence"/>
</dbReference>
<dbReference type="AlphaFoldDB" id="A0A366E6C0"/>
<keyword evidence="1" id="KW-0812">Transmembrane</keyword>
<feature type="transmembrane region" description="Helical" evidence="1">
    <location>
        <begin position="122"/>
        <end position="144"/>
    </location>
</feature>
<protein>
    <submittedName>
        <fullName evidence="2">Uncharacterized protein</fullName>
    </submittedName>
</protein>
<feature type="transmembrane region" description="Helical" evidence="1">
    <location>
        <begin position="49"/>
        <end position="73"/>
    </location>
</feature>
<gene>
    <name evidence="2" type="ORF">DFR74_101977</name>
</gene>
<dbReference type="EMBL" id="QNRE01000001">
    <property type="protein sequence ID" value="RBO96958.1"/>
    <property type="molecule type" value="Genomic_DNA"/>
</dbReference>
<organism evidence="2 3">
    <name type="scientific">Nocardia puris</name>
    <dbReference type="NCBI Taxonomy" id="208602"/>
    <lineage>
        <taxon>Bacteria</taxon>
        <taxon>Bacillati</taxon>
        <taxon>Actinomycetota</taxon>
        <taxon>Actinomycetes</taxon>
        <taxon>Mycobacteriales</taxon>
        <taxon>Nocardiaceae</taxon>
        <taxon>Nocardia</taxon>
    </lineage>
</organism>
<comment type="caution">
    <text evidence="2">The sequence shown here is derived from an EMBL/GenBank/DDBJ whole genome shotgun (WGS) entry which is preliminary data.</text>
</comment>
<feature type="transmembrane region" description="Helical" evidence="1">
    <location>
        <begin position="150"/>
        <end position="171"/>
    </location>
</feature>
<reference evidence="2 3" key="1">
    <citation type="submission" date="2018-06" db="EMBL/GenBank/DDBJ databases">
        <title>Genomic Encyclopedia of Type Strains, Phase IV (KMG-IV): sequencing the most valuable type-strain genomes for metagenomic binning, comparative biology and taxonomic classification.</title>
        <authorList>
            <person name="Goeker M."/>
        </authorList>
    </citation>
    <scope>NUCLEOTIDE SEQUENCE [LARGE SCALE GENOMIC DNA]</scope>
    <source>
        <strain evidence="2 3">DSM 44599</strain>
    </source>
</reference>
<keyword evidence="1" id="KW-0472">Membrane</keyword>